<evidence type="ECO:0000313" key="10">
    <source>
        <dbReference type="Proteomes" id="UP001162131"/>
    </source>
</evidence>
<dbReference type="InterPro" id="IPR034164">
    <property type="entry name" value="Pepsin-like_dom"/>
</dbReference>
<name>A0AAU9JEJ7_9CILI</name>
<dbReference type="GO" id="GO:0004190">
    <property type="term" value="F:aspartic-type endopeptidase activity"/>
    <property type="evidence" value="ECO:0007669"/>
    <property type="project" value="UniProtKB-KW"/>
</dbReference>
<protein>
    <recommendedName>
        <fullName evidence="8">Peptidase A1 domain-containing protein</fullName>
    </recommendedName>
</protein>
<dbReference type="PANTHER" id="PTHR47966:SF51">
    <property type="entry name" value="BETA-SITE APP-CLEAVING ENZYME, ISOFORM A-RELATED"/>
    <property type="match status" value="1"/>
</dbReference>
<feature type="active site" evidence="5">
    <location>
        <position position="267"/>
    </location>
</feature>
<accession>A0AAU9JEJ7</accession>
<feature type="transmembrane region" description="Helical" evidence="7">
    <location>
        <begin position="390"/>
        <end position="407"/>
    </location>
</feature>
<dbReference type="Proteomes" id="UP001162131">
    <property type="component" value="Unassembled WGS sequence"/>
</dbReference>
<keyword evidence="7" id="KW-0812">Transmembrane</keyword>
<dbReference type="InterPro" id="IPR001969">
    <property type="entry name" value="Aspartic_peptidase_AS"/>
</dbReference>
<keyword evidence="4 6" id="KW-0378">Hydrolase</keyword>
<dbReference type="PROSITE" id="PS51767">
    <property type="entry name" value="PEPTIDASE_A1"/>
    <property type="match status" value="1"/>
</dbReference>
<keyword evidence="7" id="KW-1133">Transmembrane helix</keyword>
<dbReference type="InterPro" id="IPR033121">
    <property type="entry name" value="PEPTIDASE_A1"/>
</dbReference>
<dbReference type="Pfam" id="PF00026">
    <property type="entry name" value="Asp"/>
    <property type="match status" value="1"/>
</dbReference>
<evidence type="ECO:0000256" key="5">
    <source>
        <dbReference type="PIRSR" id="PIRSR601461-1"/>
    </source>
</evidence>
<dbReference type="FunFam" id="2.40.70.10:FF:000115">
    <property type="entry name" value="Lysosomal aspartic protease"/>
    <property type="match status" value="1"/>
</dbReference>
<dbReference type="PROSITE" id="PS00141">
    <property type="entry name" value="ASP_PROTEASE"/>
    <property type="match status" value="2"/>
</dbReference>
<dbReference type="SUPFAM" id="SSF50630">
    <property type="entry name" value="Acid proteases"/>
    <property type="match status" value="1"/>
</dbReference>
<evidence type="ECO:0000256" key="2">
    <source>
        <dbReference type="ARBA" id="ARBA00022670"/>
    </source>
</evidence>
<keyword evidence="3 6" id="KW-0064">Aspartyl protease</keyword>
<dbReference type="GO" id="GO:0016485">
    <property type="term" value="P:protein processing"/>
    <property type="evidence" value="ECO:0007669"/>
    <property type="project" value="UniProtKB-ARBA"/>
</dbReference>
<evidence type="ECO:0000256" key="7">
    <source>
        <dbReference type="SAM" id="Phobius"/>
    </source>
</evidence>
<dbReference type="InterPro" id="IPR001461">
    <property type="entry name" value="Aspartic_peptidase_A1"/>
</dbReference>
<feature type="active site" evidence="5">
    <location>
        <position position="77"/>
    </location>
</feature>
<evidence type="ECO:0000313" key="9">
    <source>
        <dbReference type="EMBL" id="CAG9325692.1"/>
    </source>
</evidence>
<proteinExistence type="inferred from homology"/>
<reference evidence="9" key="1">
    <citation type="submission" date="2021-09" db="EMBL/GenBank/DDBJ databases">
        <authorList>
            <consortium name="AG Swart"/>
            <person name="Singh M."/>
            <person name="Singh A."/>
            <person name="Seah K."/>
            <person name="Emmerich C."/>
        </authorList>
    </citation>
    <scope>NUCLEOTIDE SEQUENCE</scope>
    <source>
        <strain evidence="9">ATCC30299</strain>
    </source>
</reference>
<dbReference type="Gene3D" id="2.60.40.1960">
    <property type="match status" value="1"/>
</dbReference>
<dbReference type="AlphaFoldDB" id="A0AAU9JEJ7"/>
<sequence length="429" mass="48261">MFLFLPLAFARISIDIHPKPQNKLEYLSTIKHSSLKRLSLISSDSPISSTITNFFNAQYFGTIKIGSPPQNFSVVFDTGSSWIWVTEKNCTACHSAKNQFDKSLSSTYKTNNITHSLYYMQGYARGKVSFETIGIGDGYPTSVKNQSFLLVSAEKDMDGFEADGILGLGFDRAEDGAKTIMSTLKEQGKIKNATFAIFLNDNNFKDFEAKPLSNMIIDGYDLAKYSTEKQFTYINLIQDRGHWEIPCESVAIGKYKLTKKAASAIVDTGTSLIIGPASDVSKLEFYFSLYYDCFATLSWFICKCKPTSPYPDLNFSLKGKKYKVTPNEYLLDIEYEGYCALLVMGAYIDFWLLGDVFIRNYYVNFDMDQKRIGLATAVKSVVETQASLQSNVWVIWIFIAAGIGLLAQKAYKTYQRKVENLELGDKILA</sequence>
<gene>
    <name evidence="9" type="ORF">BSTOLATCC_MIC39487</name>
</gene>
<dbReference type="CDD" id="cd05471">
    <property type="entry name" value="pepsin_like"/>
    <property type="match status" value="1"/>
</dbReference>
<comment type="caution">
    <text evidence="9">The sequence shown here is derived from an EMBL/GenBank/DDBJ whole genome shotgun (WGS) entry which is preliminary data.</text>
</comment>
<dbReference type="PRINTS" id="PR00792">
    <property type="entry name" value="PEPSIN"/>
</dbReference>
<evidence type="ECO:0000256" key="4">
    <source>
        <dbReference type="ARBA" id="ARBA00022801"/>
    </source>
</evidence>
<dbReference type="Gene3D" id="2.40.70.10">
    <property type="entry name" value="Acid Proteases"/>
    <property type="match status" value="2"/>
</dbReference>
<dbReference type="EMBL" id="CAJZBQ010000039">
    <property type="protein sequence ID" value="CAG9325692.1"/>
    <property type="molecule type" value="Genomic_DNA"/>
</dbReference>
<evidence type="ECO:0000256" key="1">
    <source>
        <dbReference type="ARBA" id="ARBA00007447"/>
    </source>
</evidence>
<evidence type="ECO:0000256" key="6">
    <source>
        <dbReference type="RuleBase" id="RU000454"/>
    </source>
</evidence>
<evidence type="ECO:0000259" key="8">
    <source>
        <dbReference type="PROSITE" id="PS51767"/>
    </source>
</evidence>
<feature type="domain" description="Peptidase A1" evidence="8">
    <location>
        <begin position="59"/>
        <end position="375"/>
    </location>
</feature>
<keyword evidence="10" id="KW-1185">Reference proteome</keyword>
<dbReference type="InterPro" id="IPR021109">
    <property type="entry name" value="Peptidase_aspartic_dom_sf"/>
</dbReference>
<keyword evidence="2 6" id="KW-0645">Protease</keyword>
<evidence type="ECO:0000256" key="3">
    <source>
        <dbReference type="ARBA" id="ARBA00022750"/>
    </source>
</evidence>
<organism evidence="9 10">
    <name type="scientific">Blepharisma stoltei</name>
    <dbReference type="NCBI Taxonomy" id="1481888"/>
    <lineage>
        <taxon>Eukaryota</taxon>
        <taxon>Sar</taxon>
        <taxon>Alveolata</taxon>
        <taxon>Ciliophora</taxon>
        <taxon>Postciliodesmatophora</taxon>
        <taxon>Heterotrichea</taxon>
        <taxon>Heterotrichida</taxon>
        <taxon>Blepharismidae</taxon>
        <taxon>Blepharisma</taxon>
    </lineage>
</organism>
<dbReference type="PANTHER" id="PTHR47966">
    <property type="entry name" value="BETA-SITE APP-CLEAVING ENZYME, ISOFORM A-RELATED"/>
    <property type="match status" value="1"/>
</dbReference>
<comment type="similarity">
    <text evidence="1 6">Belongs to the peptidase A1 family.</text>
</comment>
<keyword evidence="7" id="KW-0472">Membrane</keyword>